<dbReference type="PANTHER" id="PTHR33495">
    <property type="entry name" value="ANTI-SIGMA FACTOR ANTAGONIST TM_1081-RELATED-RELATED"/>
    <property type="match status" value="1"/>
</dbReference>
<sequence length="112" mass="11814">MDIMKDFKDDIAIVTVNGKMDAVNAGQYQEAIEVLLNDGATKFAVDLSGLQYISSAGLRSILMGGKLIASKSGTQVICGLSGMVKEVFDVSGFSTMFSVLETQQDALVQLGG</sequence>
<reference evidence="4 5" key="1">
    <citation type="submission" date="2024-07" db="EMBL/GenBank/DDBJ databases">
        <title>Active virus-host system and metabolic interactions in a Lokiarchaeon culture.</title>
        <authorList>
            <person name="Ponce Toledo R.I."/>
            <person name="Rodrigues Oliveira T."/>
            <person name="Schleper C."/>
        </authorList>
    </citation>
    <scope>NUCLEOTIDE SEQUENCE [LARGE SCALE GENOMIC DNA]</scope>
    <source>
        <strain evidence="4 5">B35</strain>
    </source>
</reference>
<dbReference type="Pfam" id="PF01740">
    <property type="entry name" value="STAS"/>
    <property type="match status" value="1"/>
</dbReference>
<name>A0ABV4JSW6_9BACT</name>
<evidence type="ECO:0000313" key="5">
    <source>
        <dbReference type="Proteomes" id="UP001568358"/>
    </source>
</evidence>
<organism evidence="4 5">
    <name type="scientific">Halodesulfovibrio aestuarii</name>
    <dbReference type="NCBI Taxonomy" id="126333"/>
    <lineage>
        <taxon>Bacteria</taxon>
        <taxon>Pseudomonadati</taxon>
        <taxon>Thermodesulfobacteriota</taxon>
        <taxon>Desulfovibrionia</taxon>
        <taxon>Desulfovibrionales</taxon>
        <taxon>Desulfovibrionaceae</taxon>
        <taxon>Halodesulfovibrio</taxon>
    </lineage>
</organism>
<dbReference type="EMBL" id="JBFSOO010000006">
    <property type="protein sequence ID" value="MEZ6853851.1"/>
    <property type="molecule type" value="Genomic_DNA"/>
</dbReference>
<accession>A0ABV4JSW6</accession>
<dbReference type="NCBIfam" id="TIGR00377">
    <property type="entry name" value="ant_ant_sig"/>
    <property type="match status" value="1"/>
</dbReference>
<dbReference type="PROSITE" id="PS50801">
    <property type="entry name" value="STAS"/>
    <property type="match status" value="1"/>
</dbReference>
<evidence type="ECO:0000256" key="1">
    <source>
        <dbReference type="ARBA" id="ARBA00009013"/>
    </source>
</evidence>
<keyword evidence="5" id="KW-1185">Reference proteome</keyword>
<dbReference type="PANTHER" id="PTHR33495:SF14">
    <property type="entry name" value="ANTI-SIGMA FACTOR ANTAGONIST"/>
    <property type="match status" value="1"/>
</dbReference>
<dbReference type="SUPFAM" id="SSF52091">
    <property type="entry name" value="SpoIIaa-like"/>
    <property type="match status" value="1"/>
</dbReference>
<dbReference type="InterPro" id="IPR002645">
    <property type="entry name" value="STAS_dom"/>
</dbReference>
<evidence type="ECO:0000259" key="3">
    <source>
        <dbReference type="PROSITE" id="PS50801"/>
    </source>
</evidence>
<dbReference type="Gene3D" id="3.30.750.24">
    <property type="entry name" value="STAS domain"/>
    <property type="match status" value="1"/>
</dbReference>
<feature type="domain" description="STAS" evidence="3">
    <location>
        <begin position="1"/>
        <end position="110"/>
    </location>
</feature>
<dbReference type="InterPro" id="IPR036513">
    <property type="entry name" value="STAS_dom_sf"/>
</dbReference>
<comment type="caution">
    <text evidence="4">The sequence shown here is derived from an EMBL/GenBank/DDBJ whole genome shotgun (WGS) entry which is preliminary data.</text>
</comment>
<evidence type="ECO:0000313" key="4">
    <source>
        <dbReference type="EMBL" id="MEZ6853851.1"/>
    </source>
</evidence>
<protein>
    <recommendedName>
        <fullName evidence="2">Anti-sigma factor antagonist</fullName>
    </recommendedName>
</protein>
<evidence type="ECO:0000256" key="2">
    <source>
        <dbReference type="RuleBase" id="RU003749"/>
    </source>
</evidence>
<gene>
    <name evidence="4" type="ORF">AB2Z07_09950</name>
</gene>
<dbReference type="RefSeq" id="WP_371150581.1">
    <property type="nucleotide sequence ID" value="NZ_JBFSOO010000006.1"/>
</dbReference>
<proteinExistence type="inferred from homology"/>
<comment type="similarity">
    <text evidence="1 2">Belongs to the anti-sigma-factor antagonist family.</text>
</comment>
<dbReference type="CDD" id="cd07043">
    <property type="entry name" value="STAS_anti-anti-sigma_factors"/>
    <property type="match status" value="1"/>
</dbReference>
<dbReference type="InterPro" id="IPR003658">
    <property type="entry name" value="Anti-sigma_ant"/>
</dbReference>
<dbReference type="Proteomes" id="UP001568358">
    <property type="component" value="Unassembled WGS sequence"/>
</dbReference>